<evidence type="ECO:0000313" key="1">
    <source>
        <dbReference type="EMBL" id="HDD31167.1"/>
    </source>
</evidence>
<protein>
    <submittedName>
        <fullName evidence="1">Uncharacterized protein</fullName>
    </submittedName>
</protein>
<dbReference type="Pfam" id="PF05942">
    <property type="entry name" value="PaREP1"/>
    <property type="match status" value="1"/>
</dbReference>
<dbReference type="Proteomes" id="UP000886210">
    <property type="component" value="Unassembled WGS sequence"/>
</dbReference>
<sequence>MNLRIICEKTSIKELRMSPDRDLLLIISSLGGGTGGGLLSIGRRTECKVLSSIIPSETLRDLILSWTGELPVRAPPPHMDELEREYPEIVELREKLRRGELDSRDEWNLRELCEATGWDEDDVKDELVNIDKDPAERGEVYVNLFNKYYGEARRLRENGDDVQAAEKLWGAITALVKAYSCRKRVFVEHWGRRKLNRFVENNVEEELKEKFSDLLTFGGELHEHFFERHLPGGKFDRRWNQCIRLIDELKLQLNRRQPDTV</sequence>
<proteinExistence type="predicted"/>
<name>A0A7C0TYK9_THELI</name>
<dbReference type="InterPro" id="IPR010268">
    <property type="entry name" value="PaREP1"/>
</dbReference>
<dbReference type="PANTHER" id="PTHR34237:SF1">
    <property type="entry name" value="PAREP8"/>
    <property type="match status" value="1"/>
</dbReference>
<comment type="caution">
    <text evidence="1">The sequence shown here is derived from an EMBL/GenBank/DDBJ whole genome shotgun (WGS) entry which is preliminary data.</text>
</comment>
<dbReference type="AlphaFoldDB" id="A0A7C0TYK9"/>
<accession>A0A7C0TYK9</accession>
<organism evidence="1">
    <name type="scientific">Thermococcus litoralis</name>
    <dbReference type="NCBI Taxonomy" id="2265"/>
    <lineage>
        <taxon>Archaea</taxon>
        <taxon>Methanobacteriati</taxon>
        <taxon>Methanobacteriota</taxon>
        <taxon>Thermococci</taxon>
        <taxon>Thermococcales</taxon>
        <taxon>Thermococcaceae</taxon>
        <taxon>Thermococcus</taxon>
    </lineage>
</organism>
<reference evidence="1" key="1">
    <citation type="journal article" date="2020" name="mSystems">
        <title>Genome- and Community-Level Interaction Insights into Carbon Utilization and Element Cycling Functions of Hydrothermarchaeota in Hydrothermal Sediment.</title>
        <authorList>
            <person name="Zhou Z."/>
            <person name="Liu Y."/>
            <person name="Xu W."/>
            <person name="Pan J."/>
            <person name="Luo Z.H."/>
            <person name="Li M."/>
        </authorList>
    </citation>
    <scope>NUCLEOTIDE SEQUENCE [LARGE SCALE GENOMIC DNA]</scope>
    <source>
        <strain evidence="1">HyVt-151</strain>
    </source>
</reference>
<dbReference type="EMBL" id="DQYG01000036">
    <property type="protein sequence ID" value="HDD31167.1"/>
    <property type="molecule type" value="Genomic_DNA"/>
</dbReference>
<dbReference type="PANTHER" id="PTHR34237">
    <property type="entry name" value="PAREP8-RELATED"/>
    <property type="match status" value="1"/>
</dbReference>
<dbReference type="Gene3D" id="1.20.120.330">
    <property type="entry name" value="Nucleotidyltransferases domain 2"/>
    <property type="match status" value="1"/>
</dbReference>
<gene>
    <name evidence="1" type="ORF">ENF72_00880</name>
</gene>